<dbReference type="EMBL" id="CP003734">
    <property type="protein sequence ID" value="AFO49150.1"/>
    <property type="molecule type" value="Genomic_DNA"/>
</dbReference>
<accession>I7B276</accession>
<gene>
    <name evidence="1" type="ordered locus">T1E_3314</name>
</gene>
<sequence length="41" mass="4774">MRQESVKEVFKVRRNAQPVVLLVKTAGYSGDRYLPCRGYEE</sequence>
<proteinExistence type="predicted"/>
<evidence type="ECO:0000313" key="2">
    <source>
        <dbReference type="Proteomes" id="UP000006503"/>
    </source>
</evidence>
<evidence type="ECO:0000313" key="1">
    <source>
        <dbReference type="EMBL" id="AFO49150.1"/>
    </source>
</evidence>
<dbReference type="Proteomes" id="UP000006503">
    <property type="component" value="Chromosome"/>
</dbReference>
<organism evidence="1 2">
    <name type="scientific">Pseudomonas putida (strain DOT-T1E)</name>
    <dbReference type="NCBI Taxonomy" id="1196325"/>
    <lineage>
        <taxon>Bacteria</taxon>
        <taxon>Pseudomonadati</taxon>
        <taxon>Pseudomonadota</taxon>
        <taxon>Gammaproteobacteria</taxon>
        <taxon>Pseudomonadales</taxon>
        <taxon>Pseudomonadaceae</taxon>
        <taxon>Pseudomonas</taxon>
    </lineage>
</organism>
<dbReference type="HOGENOM" id="CLU_3357879_0_0_6"/>
<protein>
    <submittedName>
        <fullName evidence="1">Uncharacterized protein</fullName>
    </submittedName>
</protein>
<dbReference type="KEGG" id="ppx:T1E_3314"/>
<dbReference type="AlphaFoldDB" id="I7B276"/>
<dbReference type="PATRIC" id="fig|1196325.3.peg.3283"/>
<reference evidence="2" key="1">
    <citation type="journal article" date="2013" name="Microb. Biotechnol.">
        <title>Metabolic potential of the organic-solvent tolerant Pseudomonas putida DOT-T1E deduced from its annotated genome.</title>
        <authorList>
            <person name="Udaondo Z."/>
            <person name="Molina L."/>
            <person name="Daniels C."/>
            <person name="Gomez M.J."/>
            <person name="Molina-Henares M.A."/>
            <person name="Matilla M.A."/>
            <person name="Roca A."/>
            <person name="Fernandez M."/>
            <person name="Duque E."/>
            <person name="Segura A."/>
            <person name="Ramos J.L."/>
        </authorList>
    </citation>
    <scope>NUCLEOTIDE SEQUENCE [LARGE SCALE GENOMIC DNA]</scope>
    <source>
        <strain evidence="2">DOT-T1E</strain>
    </source>
</reference>
<name>I7B276_PSEPT</name>
<dbReference type="RefSeq" id="WP_014860822.1">
    <property type="nucleotide sequence ID" value="NC_018220.1"/>
</dbReference>